<accession>A0A1M7QMY6</accession>
<sequence>MWQQNWLFLTCGNNLIRKLAMVALLPLSLRAMAADPMMVVTEEFSPYSYLAQGKVVGYSTEVVSEALQRAGLTYSVQVYPWARAFHLARSQPNVLIFSIVRTPEREAQFHWLAQLAPRSTYLYKLKTRHDIQVRTVEDLRPYRIAATRGDIVEEQLHQFGLTADLAAGDASSIRKLMAGRVDLMVASELSIKGICGRTQVRCALLERTMPMPGLTEYYVAASLSTPAATVQALRTGLEKLKSSGFMQRTADKYGVSLK</sequence>
<dbReference type="STRING" id="551987.SAMN05192549_107305"/>
<dbReference type="SUPFAM" id="SSF53850">
    <property type="entry name" value="Periplasmic binding protein-like II"/>
    <property type="match status" value="1"/>
</dbReference>
<feature type="chain" id="PRO_5009928867" evidence="1">
    <location>
        <begin position="34"/>
        <end position="258"/>
    </location>
</feature>
<dbReference type="AlphaFoldDB" id="A0A1M7QMY6"/>
<organism evidence="3 4">
    <name type="scientific">Duganella sacchari</name>
    <dbReference type="NCBI Taxonomy" id="551987"/>
    <lineage>
        <taxon>Bacteria</taxon>
        <taxon>Pseudomonadati</taxon>
        <taxon>Pseudomonadota</taxon>
        <taxon>Betaproteobacteria</taxon>
        <taxon>Burkholderiales</taxon>
        <taxon>Oxalobacteraceae</taxon>
        <taxon>Telluria group</taxon>
        <taxon>Duganella</taxon>
    </lineage>
</organism>
<dbReference type="PANTHER" id="PTHR38834">
    <property type="entry name" value="PERIPLASMIC SUBSTRATE BINDING PROTEIN FAMILY 3"/>
    <property type="match status" value="1"/>
</dbReference>
<keyword evidence="1" id="KW-0732">Signal</keyword>
<feature type="signal peptide" evidence="1">
    <location>
        <begin position="1"/>
        <end position="33"/>
    </location>
</feature>
<name>A0A1M7QMY6_9BURK</name>
<dbReference type="OrthoDB" id="8594082at2"/>
<keyword evidence="4" id="KW-1185">Reference proteome</keyword>
<dbReference type="Gene3D" id="3.40.190.10">
    <property type="entry name" value="Periplasmic binding protein-like II"/>
    <property type="match status" value="2"/>
</dbReference>
<proteinExistence type="predicted"/>
<reference evidence="4" key="1">
    <citation type="submission" date="2016-11" db="EMBL/GenBank/DDBJ databases">
        <authorList>
            <person name="Varghese N."/>
            <person name="Submissions S."/>
        </authorList>
    </citation>
    <scope>NUCLEOTIDE SEQUENCE [LARGE SCALE GENOMIC DNA]</scope>
    <source>
        <strain evidence="4">Sac-22</strain>
    </source>
</reference>
<dbReference type="Pfam" id="PF00497">
    <property type="entry name" value="SBP_bac_3"/>
    <property type="match status" value="1"/>
</dbReference>
<evidence type="ECO:0000256" key="1">
    <source>
        <dbReference type="SAM" id="SignalP"/>
    </source>
</evidence>
<evidence type="ECO:0000313" key="4">
    <source>
        <dbReference type="Proteomes" id="UP000184339"/>
    </source>
</evidence>
<gene>
    <name evidence="3" type="ORF">SAMN05192549_107305</name>
</gene>
<dbReference type="EMBL" id="FRCX01000007">
    <property type="protein sequence ID" value="SHN32590.1"/>
    <property type="molecule type" value="Genomic_DNA"/>
</dbReference>
<protein>
    <submittedName>
        <fullName evidence="3">Amino acid ABC transporter substrate-binding protein, PAAT family</fullName>
    </submittedName>
</protein>
<dbReference type="Proteomes" id="UP000184339">
    <property type="component" value="Unassembled WGS sequence"/>
</dbReference>
<dbReference type="PANTHER" id="PTHR38834:SF3">
    <property type="entry name" value="SOLUTE-BINDING PROTEIN FAMILY 3_N-TERMINAL DOMAIN-CONTAINING PROTEIN"/>
    <property type="match status" value="1"/>
</dbReference>
<feature type="domain" description="Solute-binding protein family 3/N-terminal" evidence="2">
    <location>
        <begin position="39"/>
        <end position="254"/>
    </location>
</feature>
<evidence type="ECO:0000313" key="3">
    <source>
        <dbReference type="EMBL" id="SHN32590.1"/>
    </source>
</evidence>
<dbReference type="InterPro" id="IPR001638">
    <property type="entry name" value="Solute-binding_3/MltF_N"/>
</dbReference>
<evidence type="ECO:0000259" key="2">
    <source>
        <dbReference type="Pfam" id="PF00497"/>
    </source>
</evidence>